<dbReference type="AlphaFoldDB" id="A0AAD9PZX2"/>
<keyword evidence="2" id="KW-1185">Reference proteome</keyword>
<name>A0AAD9PZX2_ACRCE</name>
<dbReference type="GO" id="GO:0006979">
    <property type="term" value="P:response to oxidative stress"/>
    <property type="evidence" value="ECO:0007669"/>
    <property type="project" value="TreeGrafter"/>
</dbReference>
<dbReference type="GO" id="GO:0046295">
    <property type="term" value="P:glycolate biosynthetic process"/>
    <property type="evidence" value="ECO:0007669"/>
    <property type="project" value="TreeGrafter"/>
</dbReference>
<evidence type="ECO:0000313" key="1">
    <source>
        <dbReference type="EMBL" id="KAK2552188.1"/>
    </source>
</evidence>
<dbReference type="PANTHER" id="PTHR48094:SF12">
    <property type="entry name" value="PARKINSON DISEASE PROTEIN 7 HOMOLOG"/>
    <property type="match status" value="1"/>
</dbReference>
<feature type="non-terminal residue" evidence="1">
    <location>
        <position position="318"/>
    </location>
</feature>
<dbReference type="Gene3D" id="3.40.50.880">
    <property type="match status" value="1"/>
</dbReference>
<dbReference type="GO" id="GO:0005739">
    <property type="term" value="C:mitochondrion"/>
    <property type="evidence" value="ECO:0007669"/>
    <property type="project" value="TreeGrafter"/>
</dbReference>
<gene>
    <name evidence="1" type="ORF">P5673_026702</name>
</gene>
<dbReference type="PANTHER" id="PTHR48094">
    <property type="entry name" value="PROTEIN/NUCLEIC ACID DEGLYCASE DJ-1-RELATED"/>
    <property type="match status" value="1"/>
</dbReference>
<evidence type="ECO:0000313" key="2">
    <source>
        <dbReference type="Proteomes" id="UP001249851"/>
    </source>
</evidence>
<reference evidence="1" key="2">
    <citation type="journal article" date="2023" name="Science">
        <title>Genomic signatures of disease resistance in endangered staghorn corals.</title>
        <authorList>
            <person name="Vollmer S.V."/>
            <person name="Selwyn J.D."/>
            <person name="Despard B.A."/>
            <person name="Roesel C.L."/>
        </authorList>
    </citation>
    <scope>NUCLEOTIDE SEQUENCE</scope>
    <source>
        <strain evidence="1">K2</strain>
    </source>
</reference>
<dbReference type="SUPFAM" id="SSF52317">
    <property type="entry name" value="Class I glutamine amidotransferase-like"/>
    <property type="match status" value="1"/>
</dbReference>
<dbReference type="InterPro" id="IPR029062">
    <property type="entry name" value="Class_I_gatase-like"/>
</dbReference>
<reference evidence="1" key="1">
    <citation type="journal article" date="2023" name="G3 (Bethesda)">
        <title>Whole genome assembly and annotation of the endangered Caribbean coral Acropora cervicornis.</title>
        <authorList>
            <person name="Selwyn J.D."/>
            <person name="Vollmer S.V."/>
        </authorList>
    </citation>
    <scope>NUCLEOTIDE SEQUENCE</scope>
    <source>
        <strain evidence="1">K2</strain>
    </source>
</reference>
<dbReference type="EMBL" id="JARQWQ010000089">
    <property type="protein sequence ID" value="KAK2552188.1"/>
    <property type="molecule type" value="Genomic_DNA"/>
</dbReference>
<protein>
    <submittedName>
        <fullName evidence="1">Parkinson disease protein 7-like protein</fullName>
    </submittedName>
</protein>
<proteinExistence type="predicted"/>
<dbReference type="GO" id="GO:0005634">
    <property type="term" value="C:nucleus"/>
    <property type="evidence" value="ECO:0007669"/>
    <property type="project" value="TreeGrafter"/>
</dbReference>
<dbReference type="InterPro" id="IPR050325">
    <property type="entry name" value="Prot/Nucl_acid_deglycase"/>
</dbReference>
<dbReference type="Proteomes" id="UP001249851">
    <property type="component" value="Unassembled WGS sequence"/>
</dbReference>
<accession>A0AAD9PZX2</accession>
<sequence length="318" mass="35687">MTDFKGSALVILAEGAEEMEAVITTDVLRRGKGPYDAVILPGGMGGSQNLAKSSQVKEILEEQEKSGRNVLECNAKAQETLSLDNLPLNQNGRKKAYIQLTKELRENLGHGNFGLTGQNLRHQASRLDKREELLYRRSIAFKRIKGKVQRRNTLTSVTSTFKLFILEGNAVIKLVDKESSSGVFCISPEMMEELKLKHPPASEIEEDSLLYGPLDFNPPNIFDRIDERMTYNAGMKTKESAVPSGMDAELYRRILCCKNFHVEEKLLREESVTKTRNLLKTTDHPFLLESCTSCRLIPLDKNTGIHPIGKGEVLRPIK</sequence>
<comment type="caution">
    <text evidence="1">The sequence shown here is derived from an EMBL/GenBank/DDBJ whole genome shotgun (WGS) entry which is preliminary data.</text>
</comment>
<organism evidence="1 2">
    <name type="scientific">Acropora cervicornis</name>
    <name type="common">Staghorn coral</name>
    <dbReference type="NCBI Taxonomy" id="6130"/>
    <lineage>
        <taxon>Eukaryota</taxon>
        <taxon>Metazoa</taxon>
        <taxon>Cnidaria</taxon>
        <taxon>Anthozoa</taxon>
        <taxon>Hexacorallia</taxon>
        <taxon>Scleractinia</taxon>
        <taxon>Astrocoeniina</taxon>
        <taxon>Acroporidae</taxon>
        <taxon>Acropora</taxon>
    </lineage>
</organism>
<dbReference type="GO" id="GO:1903189">
    <property type="term" value="P:glyoxal metabolic process"/>
    <property type="evidence" value="ECO:0007669"/>
    <property type="project" value="TreeGrafter"/>
</dbReference>